<feature type="transmembrane region" description="Helical" evidence="7">
    <location>
        <begin position="380"/>
        <end position="400"/>
    </location>
</feature>
<evidence type="ECO:0000256" key="3">
    <source>
        <dbReference type="ARBA" id="ARBA00022475"/>
    </source>
</evidence>
<dbReference type="Proteomes" id="UP000474159">
    <property type="component" value="Unassembled WGS sequence"/>
</dbReference>
<keyword evidence="4 7" id="KW-0812">Transmembrane</keyword>
<evidence type="ECO:0000256" key="7">
    <source>
        <dbReference type="SAM" id="Phobius"/>
    </source>
</evidence>
<dbReference type="AlphaFoldDB" id="A0A6L3SXX3"/>
<dbReference type="InterPro" id="IPR050833">
    <property type="entry name" value="Poly_Biosynth_Transport"/>
</dbReference>
<dbReference type="PANTHER" id="PTHR30250:SF10">
    <property type="entry name" value="LIPOPOLYSACCHARIDE BIOSYNTHESIS PROTEIN WZXC"/>
    <property type="match status" value="1"/>
</dbReference>
<feature type="transmembrane region" description="Helical" evidence="7">
    <location>
        <begin position="112"/>
        <end position="133"/>
    </location>
</feature>
<keyword evidence="9" id="KW-1185">Reference proteome</keyword>
<proteinExistence type="inferred from homology"/>
<dbReference type="EMBL" id="VZZK01000016">
    <property type="protein sequence ID" value="KAB1078019.1"/>
    <property type="molecule type" value="Genomic_DNA"/>
</dbReference>
<evidence type="ECO:0000313" key="8">
    <source>
        <dbReference type="EMBL" id="KAB1078019.1"/>
    </source>
</evidence>
<evidence type="ECO:0000256" key="6">
    <source>
        <dbReference type="ARBA" id="ARBA00023136"/>
    </source>
</evidence>
<dbReference type="OrthoDB" id="7605542at2"/>
<evidence type="ECO:0000256" key="4">
    <source>
        <dbReference type="ARBA" id="ARBA00022692"/>
    </source>
</evidence>
<feature type="transmembrane region" description="Helical" evidence="7">
    <location>
        <begin position="12"/>
        <end position="34"/>
    </location>
</feature>
<dbReference type="GO" id="GO:0005886">
    <property type="term" value="C:plasma membrane"/>
    <property type="evidence" value="ECO:0007669"/>
    <property type="project" value="UniProtKB-SubCell"/>
</dbReference>
<keyword evidence="3" id="KW-1003">Cell membrane</keyword>
<evidence type="ECO:0000256" key="2">
    <source>
        <dbReference type="ARBA" id="ARBA00007430"/>
    </source>
</evidence>
<comment type="caution">
    <text evidence="8">The sequence shown here is derived from an EMBL/GenBank/DDBJ whole genome shotgun (WGS) entry which is preliminary data.</text>
</comment>
<name>A0A6L3SXX3_9HYPH</name>
<evidence type="ECO:0000313" key="9">
    <source>
        <dbReference type="Proteomes" id="UP000474159"/>
    </source>
</evidence>
<feature type="transmembrane region" description="Helical" evidence="7">
    <location>
        <begin position="228"/>
        <end position="249"/>
    </location>
</feature>
<feature type="transmembrane region" description="Helical" evidence="7">
    <location>
        <begin position="412"/>
        <end position="433"/>
    </location>
</feature>
<gene>
    <name evidence="8" type="ORF">F6X53_16095</name>
</gene>
<feature type="transmembrane region" description="Helical" evidence="7">
    <location>
        <begin position="80"/>
        <end position="106"/>
    </location>
</feature>
<dbReference type="RefSeq" id="WP_151001227.1">
    <property type="nucleotide sequence ID" value="NZ_BPQY01000321.1"/>
</dbReference>
<reference evidence="8 9" key="1">
    <citation type="submission" date="2019-09" db="EMBL/GenBank/DDBJ databases">
        <title>YIM 48816 draft genome.</title>
        <authorList>
            <person name="Jiang L."/>
        </authorList>
    </citation>
    <scope>NUCLEOTIDE SEQUENCE [LARGE SCALE GENOMIC DNA]</scope>
    <source>
        <strain evidence="8 9">YIM 48816</strain>
    </source>
</reference>
<organism evidence="8 9">
    <name type="scientific">Methylobacterium soli</name>
    <dbReference type="NCBI Taxonomy" id="553447"/>
    <lineage>
        <taxon>Bacteria</taxon>
        <taxon>Pseudomonadati</taxon>
        <taxon>Pseudomonadota</taxon>
        <taxon>Alphaproteobacteria</taxon>
        <taxon>Hyphomicrobiales</taxon>
        <taxon>Methylobacteriaceae</taxon>
        <taxon>Methylobacterium</taxon>
    </lineage>
</organism>
<evidence type="ECO:0000256" key="1">
    <source>
        <dbReference type="ARBA" id="ARBA00004651"/>
    </source>
</evidence>
<feature type="transmembrane region" description="Helical" evidence="7">
    <location>
        <begin position="445"/>
        <end position="466"/>
    </location>
</feature>
<dbReference type="PANTHER" id="PTHR30250">
    <property type="entry name" value="PST FAMILY PREDICTED COLANIC ACID TRANSPORTER"/>
    <property type="match status" value="1"/>
</dbReference>
<accession>A0A6L3SXX3</accession>
<feature type="transmembrane region" description="Helical" evidence="7">
    <location>
        <begin position="325"/>
        <end position="342"/>
    </location>
</feature>
<feature type="transmembrane region" description="Helical" evidence="7">
    <location>
        <begin position="40"/>
        <end position="59"/>
    </location>
</feature>
<protein>
    <submittedName>
        <fullName evidence="8">Oligosaccharide flippase family protein</fullName>
    </submittedName>
</protein>
<comment type="subcellular location">
    <subcellularLocation>
        <location evidence="1">Cell membrane</location>
        <topology evidence="1">Multi-pass membrane protein</topology>
    </subcellularLocation>
</comment>
<comment type="similarity">
    <text evidence="2">Belongs to the polysaccharide synthase family.</text>
</comment>
<dbReference type="Pfam" id="PF13440">
    <property type="entry name" value="Polysacc_synt_3"/>
    <property type="match status" value="1"/>
</dbReference>
<evidence type="ECO:0000256" key="5">
    <source>
        <dbReference type="ARBA" id="ARBA00022989"/>
    </source>
</evidence>
<keyword evidence="6 7" id="KW-0472">Membrane</keyword>
<keyword evidence="5 7" id="KW-1133">Transmembrane helix</keyword>
<feature type="transmembrane region" description="Helical" evidence="7">
    <location>
        <begin position="354"/>
        <end position="374"/>
    </location>
</feature>
<sequence>MRTARYNVYRSAAWVILEVLSGSVFSSIGLILIASLIGTASLGTAAIALAIAQTINFFPDTLFDEAIVQRRRLERRHLGSAFWIVTGLAVILGAAMGLTSGFVARLYGQAEIAPLLLALAPVPICSAVVSVQCARLRRTLRLRTLTICTAIARACATSLGIGLAIGGYGSWAAVAQFGFAPAMLAILLGANSDWRFVGSVSRRHAIEISRFASVRTVAHFVEATRNQFFFMILGYYVSPQVLGQVSLAFRLIDSLTRIICTALVRLLLPLLSRMQHDRTALPGFFLAASRATAAIFMPPFVVLALMGGDLGHLVANTDWQGLAQLVPWLSIAGLFLVIEIPAHTAILAIGRPALLSFAALGGLAFLLLQIVVFAPATGVGAVLCWLTAVVARAPAQFLMTRLVLGIPLRSQLAAYWPALMITGAVLVPVLTIAHWTLRHGYSDVFVVALKLLACACIYLASIALLLRAQRGTGSLPNTPGVRA</sequence>
<feature type="transmembrane region" description="Helical" evidence="7">
    <location>
        <begin position="284"/>
        <end position="305"/>
    </location>
</feature>